<organism evidence="7 8">
    <name type="scientific">Coffea arabica</name>
    <name type="common">Arabian coffee</name>
    <dbReference type="NCBI Taxonomy" id="13443"/>
    <lineage>
        <taxon>Eukaryota</taxon>
        <taxon>Viridiplantae</taxon>
        <taxon>Streptophyta</taxon>
        <taxon>Embryophyta</taxon>
        <taxon>Tracheophyta</taxon>
        <taxon>Spermatophyta</taxon>
        <taxon>Magnoliopsida</taxon>
        <taxon>eudicotyledons</taxon>
        <taxon>Gunneridae</taxon>
        <taxon>Pentapetalae</taxon>
        <taxon>asterids</taxon>
        <taxon>lamiids</taxon>
        <taxon>Gentianales</taxon>
        <taxon>Rubiaceae</taxon>
        <taxon>Ixoroideae</taxon>
        <taxon>Gardenieae complex</taxon>
        <taxon>Bertiereae - Coffeeae clade</taxon>
        <taxon>Coffeeae</taxon>
        <taxon>Coffea</taxon>
    </lineage>
</organism>
<dbReference type="Pfam" id="PF01764">
    <property type="entry name" value="Lipase_3"/>
    <property type="match status" value="1"/>
</dbReference>
<dbReference type="GeneID" id="113688181"/>
<comment type="function">
    <text evidence="5">Acylhydrolase that catalyzes the hydrolysis of phospholipids at the sn-1 position.</text>
</comment>
<dbReference type="InterPro" id="IPR002921">
    <property type="entry name" value="Fungal_lipase-type"/>
</dbReference>
<evidence type="ECO:0000256" key="3">
    <source>
        <dbReference type="ARBA" id="ARBA00022963"/>
    </source>
</evidence>
<dbReference type="RefSeq" id="XP_027061694.1">
    <property type="nucleotide sequence ID" value="XM_027205893.2"/>
</dbReference>
<dbReference type="CDD" id="cd00519">
    <property type="entry name" value="Lipase_3"/>
    <property type="match status" value="1"/>
</dbReference>
<dbReference type="PANTHER" id="PTHR31828:SF10">
    <property type="entry name" value="PHOSPHOLIPASE A1-IIDELTA"/>
    <property type="match status" value="1"/>
</dbReference>
<dbReference type="EC" id="3.1.1.-" evidence="5"/>
<dbReference type="AlphaFoldDB" id="A0A6P6S7B9"/>
<keyword evidence="7" id="KW-1185">Reference proteome</keyword>
<keyword evidence="3 5" id="KW-0442">Lipid degradation</keyword>
<accession>A0A6P6S7B9</accession>
<name>A0A6P6S7B9_COFAR</name>
<keyword evidence="2 5" id="KW-0378">Hydrolase</keyword>
<reference evidence="7" key="1">
    <citation type="journal article" date="2025" name="Foods">
        <title>Unveiling the Microbial Signatures of Arabica Coffee Cherries: Insights into Ripeness Specific Diversity, Functional Traits, and Implications for Quality and Safety.</title>
        <authorList>
            <consortium name="RefSeq"/>
            <person name="Tenea G.N."/>
            <person name="Cifuentes V."/>
            <person name="Reyes P."/>
            <person name="Cevallos-Vallejos M."/>
        </authorList>
    </citation>
    <scope>NUCLEOTIDE SEQUENCE [LARGE SCALE GENOMIC DNA]</scope>
</reference>
<feature type="domain" description="Fungal lipase-type" evidence="6">
    <location>
        <begin position="135"/>
        <end position="304"/>
    </location>
</feature>
<evidence type="ECO:0000256" key="1">
    <source>
        <dbReference type="ARBA" id="ARBA00010701"/>
    </source>
</evidence>
<evidence type="ECO:0000313" key="8">
    <source>
        <dbReference type="RefSeq" id="XP_027061694.1"/>
    </source>
</evidence>
<dbReference type="Proteomes" id="UP001652660">
    <property type="component" value="Chromosome 5e"/>
</dbReference>
<dbReference type="PANTHER" id="PTHR31828">
    <property type="entry name" value="PHOSPHOLIPASE A1-IIGAMMA"/>
    <property type="match status" value="1"/>
</dbReference>
<sequence length="414" mass="46747">MATTAGTEPTWPELLGSNNWEGLLDPLDLSLRKLILRCGDFCQATYDSFVNDANSKFAGSSRYGKKSFFQKVMLENASDYQVYCFLYATAQIGVPEAILLHSRSREAWDRESNWIGYIATTTDEVSKSLGRREIYVAWRGTSRDYEWIDVFSARPESADQLFKPKSWDKKVEANEDDSDEDEEEKATKVMYGWLTIYVSEDPKSSFTKTSARKQLLSKMKTLIEQYKDEKLSITFTGHSLGAALSILSAFDLVENGVTDIPVSAIVFGSPQVGNKAFNDRVLEFPNLKILHVKNKIDLIPLYPSGLLGYVNTGTLLEIDTRKSPHLKDSKNPSDWHNLQAILHVVNGWNGSKGEFELKVKRSLALVNKSSAFLKEDYLVPETWWVEKNKGMVIDENGDWILAPLADEDLPVPED</sequence>
<comment type="similarity">
    <text evidence="1 5">Belongs to the AB hydrolase superfamily. Lipase family.</text>
</comment>
<gene>
    <name evidence="8" type="primary">LOC113688181</name>
</gene>
<keyword evidence="4 5" id="KW-0443">Lipid metabolism</keyword>
<protein>
    <recommendedName>
        <fullName evidence="5">Phospholipase A1</fullName>
        <ecNumber evidence="5">3.1.1.-</ecNumber>
    </recommendedName>
</protein>
<dbReference type="InterPro" id="IPR033556">
    <property type="entry name" value="PLA"/>
</dbReference>
<dbReference type="GO" id="GO:0016042">
    <property type="term" value="P:lipid catabolic process"/>
    <property type="evidence" value="ECO:0007669"/>
    <property type="project" value="UniProtKB-UniRule"/>
</dbReference>
<evidence type="ECO:0000256" key="2">
    <source>
        <dbReference type="ARBA" id="ARBA00022801"/>
    </source>
</evidence>
<evidence type="ECO:0000313" key="7">
    <source>
        <dbReference type="Proteomes" id="UP001652660"/>
    </source>
</evidence>
<dbReference type="InterPro" id="IPR029058">
    <property type="entry name" value="AB_hydrolase_fold"/>
</dbReference>
<dbReference type="SUPFAM" id="SSF53474">
    <property type="entry name" value="alpha/beta-Hydrolases"/>
    <property type="match status" value="1"/>
</dbReference>
<dbReference type="Gene3D" id="3.40.50.1820">
    <property type="entry name" value="alpha/beta hydrolase"/>
    <property type="match status" value="1"/>
</dbReference>
<dbReference type="FunFam" id="3.40.50.1820:FF:000065">
    <property type="entry name" value="Phospholipase A1-II 3"/>
    <property type="match status" value="1"/>
</dbReference>
<dbReference type="OrthoDB" id="438440at2759"/>
<evidence type="ECO:0000256" key="5">
    <source>
        <dbReference type="RuleBase" id="RU367093"/>
    </source>
</evidence>
<dbReference type="GO" id="GO:0008970">
    <property type="term" value="F:phospholipase A1 activity"/>
    <property type="evidence" value="ECO:0007669"/>
    <property type="project" value="UniProtKB-UniRule"/>
</dbReference>
<proteinExistence type="inferred from homology"/>
<reference evidence="8" key="2">
    <citation type="submission" date="2025-08" db="UniProtKB">
        <authorList>
            <consortium name="RefSeq"/>
        </authorList>
    </citation>
    <scope>IDENTIFICATION</scope>
    <source>
        <tissue evidence="8">Leaves</tissue>
    </source>
</reference>
<evidence type="ECO:0000259" key="6">
    <source>
        <dbReference type="Pfam" id="PF01764"/>
    </source>
</evidence>
<evidence type="ECO:0000256" key="4">
    <source>
        <dbReference type="ARBA" id="ARBA00023098"/>
    </source>
</evidence>
<dbReference type="GO" id="GO:0005737">
    <property type="term" value="C:cytoplasm"/>
    <property type="evidence" value="ECO:0007669"/>
    <property type="project" value="UniProtKB-ARBA"/>
</dbReference>